<evidence type="ECO:0000313" key="3">
    <source>
        <dbReference type="Proteomes" id="UP000600449"/>
    </source>
</evidence>
<dbReference type="Proteomes" id="UP000600449">
    <property type="component" value="Unassembled WGS sequence"/>
</dbReference>
<evidence type="ECO:0000313" key="2">
    <source>
        <dbReference type="EMBL" id="GGK43914.1"/>
    </source>
</evidence>
<dbReference type="CDD" id="cd02440">
    <property type="entry name" value="AdoMet_MTases"/>
    <property type="match status" value="1"/>
</dbReference>
<name>A0A917QCI8_9HYPH</name>
<dbReference type="InterPro" id="IPR029063">
    <property type="entry name" value="SAM-dependent_MTases_sf"/>
</dbReference>
<dbReference type="InterPro" id="IPR013216">
    <property type="entry name" value="Methyltransf_11"/>
</dbReference>
<dbReference type="AlphaFoldDB" id="A0A917QCI8"/>
<keyword evidence="2" id="KW-0489">Methyltransferase</keyword>
<organism evidence="2 3">
    <name type="scientific">Salinarimonas ramus</name>
    <dbReference type="NCBI Taxonomy" id="690164"/>
    <lineage>
        <taxon>Bacteria</taxon>
        <taxon>Pseudomonadati</taxon>
        <taxon>Pseudomonadota</taxon>
        <taxon>Alphaproteobacteria</taxon>
        <taxon>Hyphomicrobiales</taxon>
        <taxon>Salinarimonadaceae</taxon>
        <taxon>Salinarimonas</taxon>
    </lineage>
</organism>
<keyword evidence="2" id="KW-0808">Transferase</keyword>
<dbReference type="Pfam" id="PF08241">
    <property type="entry name" value="Methyltransf_11"/>
    <property type="match status" value="1"/>
</dbReference>
<evidence type="ECO:0000259" key="1">
    <source>
        <dbReference type="Pfam" id="PF08241"/>
    </source>
</evidence>
<comment type="caution">
    <text evidence="2">The sequence shown here is derived from an EMBL/GenBank/DDBJ whole genome shotgun (WGS) entry which is preliminary data.</text>
</comment>
<dbReference type="GO" id="GO:0032259">
    <property type="term" value="P:methylation"/>
    <property type="evidence" value="ECO:0007669"/>
    <property type="project" value="UniProtKB-KW"/>
</dbReference>
<dbReference type="Gene3D" id="3.40.50.150">
    <property type="entry name" value="Vaccinia Virus protein VP39"/>
    <property type="match status" value="1"/>
</dbReference>
<accession>A0A917QCI8</accession>
<keyword evidence="3" id="KW-1185">Reference proteome</keyword>
<dbReference type="GO" id="GO:0008757">
    <property type="term" value="F:S-adenosylmethionine-dependent methyltransferase activity"/>
    <property type="evidence" value="ECO:0007669"/>
    <property type="project" value="InterPro"/>
</dbReference>
<dbReference type="SUPFAM" id="SSF53335">
    <property type="entry name" value="S-adenosyl-L-methionine-dependent methyltransferases"/>
    <property type="match status" value="1"/>
</dbReference>
<reference evidence="2 3" key="1">
    <citation type="journal article" date="2014" name="Int. J. Syst. Evol. Microbiol.">
        <title>Complete genome sequence of Corynebacterium casei LMG S-19264T (=DSM 44701T), isolated from a smear-ripened cheese.</title>
        <authorList>
            <consortium name="US DOE Joint Genome Institute (JGI-PGF)"/>
            <person name="Walter F."/>
            <person name="Albersmeier A."/>
            <person name="Kalinowski J."/>
            <person name="Ruckert C."/>
        </authorList>
    </citation>
    <scope>NUCLEOTIDE SEQUENCE [LARGE SCALE GENOMIC DNA]</scope>
    <source>
        <strain evidence="2 3">CGMCC 1.9161</strain>
    </source>
</reference>
<feature type="domain" description="Methyltransferase type 11" evidence="1">
    <location>
        <begin position="50"/>
        <end position="143"/>
    </location>
</feature>
<dbReference type="EMBL" id="BMMF01000010">
    <property type="protein sequence ID" value="GGK43914.1"/>
    <property type="molecule type" value="Genomic_DNA"/>
</dbReference>
<dbReference type="RefSeq" id="WP_188914423.1">
    <property type="nucleotide sequence ID" value="NZ_BMMF01000010.1"/>
</dbReference>
<gene>
    <name evidence="2" type="ORF">GCM10011322_33750</name>
</gene>
<dbReference type="PANTHER" id="PTHR43591">
    <property type="entry name" value="METHYLTRANSFERASE"/>
    <property type="match status" value="1"/>
</dbReference>
<proteinExistence type="predicted"/>
<protein>
    <submittedName>
        <fullName evidence="2">Methyltransferase</fullName>
    </submittedName>
</protein>
<sequence>MRSDEVAALWEENAETWTRLVRAGHDRYRDVLNTPAFLALLPPVTGLVGLDIGCGEGANTRAVAGLGARMTGIDIAPTFVRHAREAEAAAPLGIAYEVADAAALPFADGAFDFATAFMSLMDVPDQQGALAEARRVLRPGGFLQFSILHPCFVPPRHRNVRDEAGRVVALEIGGYFEEIDGDIETWIFSTVPPEERASLSPFRVPRFHRPLSRWVEMVAAAGFTIDAMGEPRATEEEAAAEPVVADTRVAPIFLHVRCRKAG</sequence>